<sequence length="61" mass="6790">EHAARPWSRRAGRRSRHGAHGDQHELDGRHAACVTGSARARNTISQAARRSRREPPGIPFL</sequence>
<feature type="region of interest" description="Disordered" evidence="1">
    <location>
        <begin position="1"/>
        <end position="61"/>
    </location>
</feature>
<evidence type="ECO:0000256" key="1">
    <source>
        <dbReference type="SAM" id="MobiDB-lite"/>
    </source>
</evidence>
<feature type="non-terminal residue" evidence="2">
    <location>
        <position position="1"/>
    </location>
</feature>
<organism evidence="2">
    <name type="scientific">uncultured Solirubrobacteraceae bacterium</name>
    <dbReference type="NCBI Taxonomy" id="1162706"/>
    <lineage>
        <taxon>Bacteria</taxon>
        <taxon>Bacillati</taxon>
        <taxon>Actinomycetota</taxon>
        <taxon>Thermoleophilia</taxon>
        <taxon>Solirubrobacterales</taxon>
        <taxon>Solirubrobacteraceae</taxon>
        <taxon>environmental samples</taxon>
    </lineage>
</organism>
<feature type="compositionally biased region" description="Basic and acidic residues" evidence="1">
    <location>
        <begin position="19"/>
        <end position="30"/>
    </location>
</feature>
<gene>
    <name evidence="2" type="ORF">AVDCRST_MAG65-131</name>
</gene>
<proteinExistence type="predicted"/>
<name>A0A6J4R6X6_9ACTN</name>
<accession>A0A6J4R6X6</accession>
<feature type="non-terminal residue" evidence="2">
    <location>
        <position position="61"/>
    </location>
</feature>
<dbReference type="AlphaFoldDB" id="A0A6J4R6X6"/>
<reference evidence="2" key="1">
    <citation type="submission" date="2020-02" db="EMBL/GenBank/DDBJ databases">
        <authorList>
            <person name="Meier V. D."/>
        </authorList>
    </citation>
    <scope>NUCLEOTIDE SEQUENCE</scope>
    <source>
        <strain evidence="2">AVDCRST_MAG65</strain>
    </source>
</reference>
<protein>
    <submittedName>
        <fullName evidence="2">Uncharacterized protein</fullName>
    </submittedName>
</protein>
<evidence type="ECO:0000313" key="2">
    <source>
        <dbReference type="EMBL" id="CAA9464494.1"/>
    </source>
</evidence>
<feature type="compositionally biased region" description="Basic residues" evidence="1">
    <location>
        <begin position="7"/>
        <end position="18"/>
    </location>
</feature>
<dbReference type="EMBL" id="CADCVL010000022">
    <property type="protein sequence ID" value="CAA9464494.1"/>
    <property type="molecule type" value="Genomic_DNA"/>
</dbReference>